<feature type="compositionally biased region" description="Polar residues" evidence="4">
    <location>
        <begin position="1361"/>
        <end position="1372"/>
    </location>
</feature>
<keyword evidence="3" id="KW-0539">Nucleus</keyword>
<evidence type="ECO:0000313" key="6">
    <source>
        <dbReference type="EMBL" id="PWN40776.1"/>
    </source>
</evidence>
<feature type="region of interest" description="Disordered" evidence="4">
    <location>
        <begin position="446"/>
        <end position="490"/>
    </location>
</feature>
<dbReference type="EMBL" id="KZ819407">
    <property type="protein sequence ID" value="PWN40776.1"/>
    <property type="molecule type" value="Genomic_DNA"/>
</dbReference>
<dbReference type="Pfam" id="PF16755">
    <property type="entry name" value="Beta-prop_NUP159_NUP214"/>
    <property type="match status" value="1"/>
</dbReference>
<feature type="compositionally biased region" description="Polar residues" evidence="4">
    <location>
        <begin position="1142"/>
        <end position="1161"/>
    </location>
</feature>
<keyword evidence="2" id="KW-0813">Transport</keyword>
<keyword evidence="7" id="KW-1185">Reference proteome</keyword>
<evidence type="ECO:0000256" key="3">
    <source>
        <dbReference type="ARBA" id="ARBA00023242"/>
    </source>
</evidence>
<evidence type="ECO:0000259" key="5">
    <source>
        <dbReference type="Pfam" id="PF16755"/>
    </source>
</evidence>
<dbReference type="Gene3D" id="2.130.10.10">
    <property type="entry name" value="YVTN repeat-like/Quinoprotein amine dehydrogenase"/>
    <property type="match status" value="1"/>
</dbReference>
<feature type="region of interest" description="Disordered" evidence="4">
    <location>
        <begin position="804"/>
        <end position="824"/>
    </location>
</feature>
<dbReference type="RefSeq" id="XP_025367936.1">
    <property type="nucleotide sequence ID" value="XM_025512306.1"/>
</dbReference>
<name>A0A316VT63_9BASI</name>
<dbReference type="InParanoid" id="A0A316VT63"/>
<feature type="compositionally biased region" description="Acidic residues" evidence="4">
    <location>
        <begin position="1987"/>
        <end position="2042"/>
    </location>
</feature>
<accession>A0A316VT63</accession>
<proteinExistence type="predicted"/>
<feature type="region of interest" description="Disordered" evidence="4">
    <location>
        <begin position="1761"/>
        <end position="1835"/>
    </location>
</feature>
<organism evidence="6 7">
    <name type="scientific">Ceraceosorus guamensis</name>
    <dbReference type="NCBI Taxonomy" id="1522189"/>
    <lineage>
        <taxon>Eukaryota</taxon>
        <taxon>Fungi</taxon>
        <taxon>Dikarya</taxon>
        <taxon>Basidiomycota</taxon>
        <taxon>Ustilaginomycotina</taxon>
        <taxon>Exobasidiomycetes</taxon>
        <taxon>Ceraceosorales</taxon>
        <taxon>Ceraceosoraceae</taxon>
        <taxon>Ceraceosorus</taxon>
    </lineage>
</organism>
<feature type="region of interest" description="Disordered" evidence="4">
    <location>
        <begin position="607"/>
        <end position="663"/>
    </location>
</feature>
<feature type="compositionally biased region" description="Low complexity" evidence="4">
    <location>
        <begin position="715"/>
        <end position="734"/>
    </location>
</feature>
<feature type="compositionally biased region" description="Low complexity" evidence="4">
    <location>
        <begin position="1162"/>
        <end position="1177"/>
    </location>
</feature>
<evidence type="ECO:0000256" key="1">
    <source>
        <dbReference type="ARBA" id="ARBA00004123"/>
    </source>
</evidence>
<feature type="compositionally biased region" description="Basic and acidic residues" evidence="4">
    <location>
        <begin position="1054"/>
        <end position="1069"/>
    </location>
</feature>
<dbReference type="GeneID" id="37034176"/>
<dbReference type="InterPro" id="IPR015943">
    <property type="entry name" value="WD40/YVTN_repeat-like_dom_sf"/>
</dbReference>
<feature type="compositionally biased region" description="Polar residues" evidence="4">
    <location>
        <begin position="1900"/>
        <end position="1933"/>
    </location>
</feature>
<comment type="subcellular location">
    <subcellularLocation>
        <location evidence="1">Nucleus</location>
    </subcellularLocation>
</comment>
<feature type="region of interest" description="Disordered" evidence="4">
    <location>
        <begin position="692"/>
        <end position="751"/>
    </location>
</feature>
<dbReference type="STRING" id="1522189.A0A316VT63"/>
<feature type="compositionally biased region" description="Low complexity" evidence="4">
    <location>
        <begin position="974"/>
        <end position="985"/>
    </location>
</feature>
<reference evidence="6 7" key="1">
    <citation type="journal article" date="2018" name="Mol. Biol. Evol.">
        <title>Broad Genomic Sampling Reveals a Smut Pathogenic Ancestry of the Fungal Clade Ustilaginomycotina.</title>
        <authorList>
            <person name="Kijpornyongpan T."/>
            <person name="Mondo S.J."/>
            <person name="Barry K."/>
            <person name="Sandor L."/>
            <person name="Lee J."/>
            <person name="Lipzen A."/>
            <person name="Pangilinan J."/>
            <person name="LaButti K."/>
            <person name="Hainaut M."/>
            <person name="Henrissat B."/>
            <person name="Grigoriev I.V."/>
            <person name="Spatafora J.W."/>
            <person name="Aime M.C."/>
        </authorList>
    </citation>
    <scope>NUCLEOTIDE SEQUENCE [LARGE SCALE GENOMIC DNA]</scope>
    <source>
        <strain evidence="6 7">MCA 4658</strain>
    </source>
</reference>
<dbReference type="OrthoDB" id="248320at2759"/>
<feature type="compositionally biased region" description="Basic and acidic residues" evidence="4">
    <location>
        <begin position="864"/>
        <end position="875"/>
    </location>
</feature>
<feature type="domain" description="Nucleoporin Nup159/Nup146 N-terminal" evidence="5">
    <location>
        <begin position="43"/>
        <end position="426"/>
    </location>
</feature>
<feature type="compositionally biased region" description="Low complexity" evidence="4">
    <location>
        <begin position="1378"/>
        <end position="1391"/>
    </location>
</feature>
<dbReference type="InterPro" id="IPR039462">
    <property type="entry name" value="Nup159/Nup146_N"/>
</dbReference>
<gene>
    <name evidence="6" type="ORF">IE81DRAFT_304651</name>
</gene>
<dbReference type="Proteomes" id="UP000245783">
    <property type="component" value="Unassembled WGS sequence"/>
</dbReference>
<evidence type="ECO:0000256" key="2">
    <source>
        <dbReference type="ARBA" id="ARBA00022448"/>
    </source>
</evidence>
<feature type="region of interest" description="Disordered" evidence="4">
    <location>
        <begin position="355"/>
        <end position="376"/>
    </location>
</feature>
<feature type="region of interest" description="Disordered" evidence="4">
    <location>
        <begin position="1861"/>
        <end position="1881"/>
    </location>
</feature>
<feature type="region of interest" description="Disordered" evidence="4">
    <location>
        <begin position="508"/>
        <end position="546"/>
    </location>
</feature>
<sequence>MPDYSISVGEAGENEAEFLTLRQLSLGVKARLSKPLDVKANRTSVNLLAVSSRRGLLVAATDQGLAIHALSSLRSTFSESKKNTTVEPQPIQRIPTPAAVSFLRFADDDERILVGLENGALAIWTLEHALDGNSQATHTLQPPAANLGLLEVAANPGERAELSVVLYAERQADASDGTDGQARILDMRSGQWGAPLNVGSAILSACWSTKGKQIALGLADGGIVQLTPEGEIKERIRPPTDLAQDMGIIHLSWLENNVFVATYNTISSGSADEPDHSETLYAILRNPKTSSLQYLRFPLDPAPSFGDTSRRTQRYAVSLKGWSPSKHLLFLAASASTDVGVLLSRADAFDTETEGWESAELEETSRPTLPFSSVDKESDTAPVALAVDLSATENVDDPLAAARGEDGTKKLPPCPILLVYTTDGVLLAYHVINTTGAAFPGMLTSEAPSVSTPAKASQSPQEQTKALSADQLAPTVPSEGAASVTKPAPPSIGAFGKPSVSFGSTGFSFGSPSPSSASPKDEKPKNAFSFGQSSADSASTSAFGNAPAPTFQGTASAFGQQSAPSAFGASTAPSAFGKTSAPSAFGATAFGAPSAFGQGATSSPFAFGKSTTSAFGSPSKSASPFGPPSASSETGSSSSPARAFGAPSVSTGPPSAFANQADVKTSAAPAFGSTSAFGSSGFGQPSAFGQSSAFGKGASASGTAFGQTSAFGKPSSGQSSAFGKGASASGTAFGQTSAFGKPSSADSGGGFASKAASNALTSIGGSSSPSSSGSGAPSMGGFGAFSNAKPLFGAKAADSSASIFGEGGALQSGGKPAFGQRSPSFGLKESAAKLAFQTTGFRTGPGGSMDKASAPQSAASTVDAKSEPSKAEESKGTFGFGGFGSLLNDQKPSSSRSQEADERRKHTPSPPSSPPASHEATLSSSPYAMGSGVRAAPSSDESQQSVITQEPHVTDHGSVQEHLSSPETSPKGRAPAPASARTPSHSPKRDVSESATPSPAVSPFDDKTIQLETISEPEQDEVRPYTIGEQAGDGISEQGESEQTLSPAEEAKEEGDAHESGVTESSHDAEADEEPSQNADQSQDILKAEKGAAFTAAKPVSPVGVSARTPSASVPAVLSAPPLPETTTPQHSPDSKSRSDAAVTTTGFFTQGSAPTSQTVPATAKTSASVTDSSAAAPPNTTSHAGTLFGSKPAASQPPNPSAFGSKAVAPEPAESKGVAPQSQAAKPQPPSNSFGKGAFTSAFNARAPRSSSPLAAAPVNRSDLFSSPEKSPAAGAAKTFGGSQAQPPLLQPQFGAPARSGAVQGASKEASSLFGQPGKERSGPIFGASGAQLPTPLWGAPASSSAQPPQLSPQFKLEPTATQSAFSFQKAESQDRPSPSQLPLPSLQSQKPIGHAARGAVTSAYEDRHPPFLGSSLSAPPIGDIKESGIAGECLRLYLTIEEELKYLRSKAEACATFQAGLRQPWDEEHSGAEKPHWTFGDLPFCFDAMRNLEKDVKAYEDQSEGRKRRVMELQSIALKAEAKREEASRFIRARSDAGYARLLRVRELGPEHVQNQDKIRAGIHSVRTRVQELAEVIESLKREVHQERSGSGHPLQTPSLESIRRSITNLSAAVTARILELDQLETELELSRGARSAEIFDRYDRSPEASALSMTMRSVHVSGEGSFASMRGDLEHILPDAFTKSYAAASAEATAREAISQQRRSASLRNAFARARPKPLLNIVPSAAIDLQTPPSSHEREFSLADLDISLARGPAQITAPGKRHAGEAHQSTQDQAHAPSAHREMAPRLWGEGQSKDFFSLPPESAPFAPGSRSESPGSHLRPGHAKSKTRTNAAVQLPASLTGDNLFAPVSQASSTTHSAFSFAPPPGYNSSKPETRASSGAAAVSSFFGNLGRTNVSPEASSKSLTPFATTSPNVFGRSSPQVTTSALTPGGSFGQSLGLNSPAATFRSFAGPQAAAPVHGDRIVPNRARQATSPGGRNVSEDEGADVDDEDDPDWEPDWDGEEDEEDDDQDDDAEGEVEEEGLSDVNEEEEPEEEE</sequence>
<dbReference type="FunCoup" id="A0A316VT63">
    <property type="interactions" value="15"/>
</dbReference>
<feature type="region of interest" description="Disordered" evidence="4">
    <location>
        <begin position="1900"/>
        <end position="1935"/>
    </location>
</feature>
<feature type="compositionally biased region" description="Low complexity" evidence="4">
    <location>
        <begin position="692"/>
        <end position="706"/>
    </location>
</feature>
<dbReference type="GO" id="GO:0005634">
    <property type="term" value="C:nucleus"/>
    <property type="evidence" value="ECO:0007669"/>
    <property type="project" value="UniProtKB-SubCell"/>
</dbReference>
<feature type="compositionally biased region" description="Polar residues" evidence="4">
    <location>
        <begin position="529"/>
        <end position="543"/>
    </location>
</feature>
<dbReference type="SUPFAM" id="SSF117289">
    <property type="entry name" value="Nucleoporin domain"/>
    <property type="match status" value="1"/>
</dbReference>
<feature type="compositionally biased region" description="Low complexity" evidence="4">
    <location>
        <begin position="508"/>
        <end position="518"/>
    </location>
</feature>
<feature type="region of interest" description="Disordered" evidence="4">
    <location>
        <begin position="838"/>
        <end position="1400"/>
    </location>
</feature>
<feature type="compositionally biased region" description="Polar residues" evidence="4">
    <location>
        <begin position="887"/>
        <end position="897"/>
    </location>
</feature>
<feature type="compositionally biased region" description="Low complexity" evidence="4">
    <location>
        <begin position="613"/>
        <end position="643"/>
    </location>
</feature>
<evidence type="ECO:0000313" key="7">
    <source>
        <dbReference type="Proteomes" id="UP000245783"/>
    </source>
</evidence>
<protein>
    <recommendedName>
        <fullName evidence="5">Nucleoporin Nup159/Nup146 N-terminal domain-containing protein</fullName>
    </recommendedName>
</protein>
<feature type="compositionally biased region" description="Polar residues" evidence="4">
    <location>
        <begin position="446"/>
        <end position="466"/>
    </location>
</feature>
<feature type="compositionally biased region" description="Low complexity" evidence="4">
    <location>
        <begin position="1246"/>
        <end position="1259"/>
    </location>
</feature>
<feature type="compositionally biased region" description="Polar residues" evidence="4">
    <location>
        <begin position="939"/>
        <end position="948"/>
    </location>
</feature>
<evidence type="ECO:0000256" key="4">
    <source>
        <dbReference type="SAM" id="MobiDB-lite"/>
    </source>
</evidence>
<feature type="region of interest" description="Disordered" evidence="4">
    <location>
        <begin position="1959"/>
        <end position="2042"/>
    </location>
</feature>
<feature type="compositionally biased region" description="Low complexity" evidence="4">
    <location>
        <begin position="1341"/>
        <end position="1355"/>
    </location>
</feature>